<sequence length="260" mass="29406">MAVLKWSRSTSSPSKDFVCLESDNSSDHAQKISLLLNSEVHEPNGDPSHHLTIQSSKAPVKEAKKANKSYSCPICNRKTSRSIDFERHYQTHLSKEKRRVWICDRCGTKCFRPDTLKRHRDTKICKKKASQLASQLPRQLQGIQQLHPYIGYQDNVDRFNQYGQLSSAGPSQEPVLASMPSAIPQGPHLQSNHVMLDSTLLPFMGSYPVHPWVPTPIVTSQGYSQPDHARFNPTHNQLGFTGGNQGQDWMLYADQWNQSL</sequence>
<dbReference type="AlphaFoldDB" id="A0A1Y2GCH7"/>
<keyword evidence="5" id="KW-1185">Reference proteome</keyword>
<feature type="domain" description="C2H2-type" evidence="3">
    <location>
        <begin position="70"/>
        <end position="97"/>
    </location>
</feature>
<dbReference type="PROSITE" id="PS50157">
    <property type="entry name" value="ZINC_FINGER_C2H2_2"/>
    <property type="match status" value="1"/>
</dbReference>
<dbReference type="SUPFAM" id="SSF57667">
    <property type="entry name" value="beta-beta-alpha zinc fingers"/>
    <property type="match status" value="1"/>
</dbReference>
<name>A0A1Y2GCH7_9FUNG</name>
<dbReference type="InterPro" id="IPR036236">
    <property type="entry name" value="Znf_C2H2_sf"/>
</dbReference>
<dbReference type="RefSeq" id="XP_021877799.1">
    <property type="nucleotide sequence ID" value="XM_022025372.1"/>
</dbReference>
<evidence type="ECO:0000256" key="1">
    <source>
        <dbReference type="PROSITE-ProRule" id="PRU00042"/>
    </source>
</evidence>
<dbReference type="InterPro" id="IPR013087">
    <property type="entry name" value="Znf_C2H2_type"/>
</dbReference>
<gene>
    <name evidence="4" type="ORF">BCR41DRAFT_360472</name>
</gene>
<dbReference type="Pfam" id="PF00096">
    <property type="entry name" value="zf-C2H2"/>
    <property type="match status" value="1"/>
</dbReference>
<accession>A0A1Y2GCH7</accession>
<dbReference type="Proteomes" id="UP000193648">
    <property type="component" value="Unassembled WGS sequence"/>
</dbReference>
<dbReference type="GO" id="GO:0008270">
    <property type="term" value="F:zinc ion binding"/>
    <property type="evidence" value="ECO:0007669"/>
    <property type="project" value="UniProtKB-KW"/>
</dbReference>
<dbReference type="InParanoid" id="A0A1Y2GCH7"/>
<evidence type="ECO:0000313" key="4">
    <source>
        <dbReference type="EMBL" id="ORZ07003.1"/>
    </source>
</evidence>
<evidence type="ECO:0000259" key="3">
    <source>
        <dbReference type="PROSITE" id="PS50157"/>
    </source>
</evidence>
<proteinExistence type="predicted"/>
<dbReference type="EMBL" id="MCFF01000043">
    <property type="protein sequence ID" value="ORZ07003.1"/>
    <property type="molecule type" value="Genomic_DNA"/>
</dbReference>
<organism evidence="4 5">
    <name type="scientific">Lobosporangium transversale</name>
    <dbReference type="NCBI Taxonomy" id="64571"/>
    <lineage>
        <taxon>Eukaryota</taxon>
        <taxon>Fungi</taxon>
        <taxon>Fungi incertae sedis</taxon>
        <taxon>Mucoromycota</taxon>
        <taxon>Mortierellomycotina</taxon>
        <taxon>Mortierellomycetes</taxon>
        <taxon>Mortierellales</taxon>
        <taxon>Mortierellaceae</taxon>
        <taxon>Lobosporangium</taxon>
    </lineage>
</organism>
<protein>
    <recommendedName>
        <fullName evidence="3">C2H2-type domain-containing protein</fullName>
    </recommendedName>
</protein>
<reference evidence="4 5" key="1">
    <citation type="submission" date="2016-07" db="EMBL/GenBank/DDBJ databases">
        <title>Pervasive Adenine N6-methylation of Active Genes in Fungi.</title>
        <authorList>
            <consortium name="DOE Joint Genome Institute"/>
            <person name="Mondo S.J."/>
            <person name="Dannebaum R.O."/>
            <person name="Kuo R.C."/>
            <person name="Labutti K."/>
            <person name="Haridas S."/>
            <person name="Kuo A."/>
            <person name="Salamov A."/>
            <person name="Ahrendt S.R."/>
            <person name="Lipzen A."/>
            <person name="Sullivan W."/>
            <person name="Andreopoulos W.B."/>
            <person name="Clum A."/>
            <person name="Lindquist E."/>
            <person name="Daum C."/>
            <person name="Ramamoorthy G.K."/>
            <person name="Gryganskyi A."/>
            <person name="Culley D."/>
            <person name="Magnuson J.K."/>
            <person name="James T.Y."/>
            <person name="O'Malley M.A."/>
            <person name="Stajich J.E."/>
            <person name="Spatafora J.W."/>
            <person name="Visel A."/>
            <person name="Grigoriev I.V."/>
        </authorList>
    </citation>
    <scope>NUCLEOTIDE SEQUENCE [LARGE SCALE GENOMIC DNA]</scope>
    <source>
        <strain evidence="4 5">NRRL 3116</strain>
    </source>
</reference>
<keyword evidence="1" id="KW-0863">Zinc-finger</keyword>
<keyword evidence="1" id="KW-0479">Metal-binding</keyword>
<dbReference type="SMART" id="SM00355">
    <property type="entry name" value="ZnF_C2H2"/>
    <property type="match status" value="2"/>
</dbReference>
<evidence type="ECO:0000313" key="5">
    <source>
        <dbReference type="Proteomes" id="UP000193648"/>
    </source>
</evidence>
<dbReference type="Gene3D" id="3.30.160.60">
    <property type="entry name" value="Classic Zinc Finger"/>
    <property type="match status" value="1"/>
</dbReference>
<comment type="caution">
    <text evidence="4">The sequence shown here is derived from an EMBL/GenBank/DDBJ whole genome shotgun (WGS) entry which is preliminary data.</text>
</comment>
<dbReference type="GeneID" id="33567216"/>
<evidence type="ECO:0000256" key="2">
    <source>
        <dbReference type="SAM" id="MobiDB-lite"/>
    </source>
</evidence>
<keyword evidence="1" id="KW-0862">Zinc</keyword>
<feature type="region of interest" description="Disordered" evidence="2">
    <location>
        <begin position="41"/>
        <end position="60"/>
    </location>
</feature>